<gene>
    <name evidence="2" type="ordered locus">AciX8_4157</name>
</gene>
<keyword evidence="1" id="KW-0472">Membrane</keyword>
<organism evidence="2 3">
    <name type="scientific">Granulicella mallensis (strain ATCC BAA-1857 / DSM 23137 / MP5ACTX8)</name>
    <dbReference type="NCBI Taxonomy" id="682795"/>
    <lineage>
        <taxon>Bacteria</taxon>
        <taxon>Pseudomonadati</taxon>
        <taxon>Acidobacteriota</taxon>
        <taxon>Terriglobia</taxon>
        <taxon>Terriglobales</taxon>
        <taxon>Acidobacteriaceae</taxon>
        <taxon>Granulicella</taxon>
    </lineage>
</organism>
<accession>G8NQX4</accession>
<proteinExistence type="predicted"/>
<name>G8NQX4_GRAMM</name>
<keyword evidence="1" id="KW-1133">Transmembrane helix</keyword>
<feature type="transmembrane region" description="Helical" evidence="1">
    <location>
        <begin position="156"/>
        <end position="181"/>
    </location>
</feature>
<sequence length="285" mass="31048">MAAVWKRPSLTGFEVLWRWLVGIPVVALVAWEAMRIERVVPVDTRALEAMTVFKPVDAAQTLSLVASALLPAILHVALWLVPLALIAWAVVAAFGRTHVLRRLDPQLVPKPGTLLILGSLRIVVLLAVYGVWYWGVQFAGQTAVTGPVTHGGEPNLVLYAAMLICGSLALFVAWAATGWLLDIAPVLAMIRGIGAMESLRQAWKLGPLRGKLVEINLVMGIIRIALLVLALVFSACPLPFESVATQDFLVHWSMGVGVLYLLASDYFHVVRTAAYISLCRVYEVL</sequence>
<reference evidence="2 3" key="1">
    <citation type="submission" date="2011-11" db="EMBL/GenBank/DDBJ databases">
        <title>Complete sequence of Granulicella mallensis MP5ACTX8.</title>
        <authorList>
            <consortium name="US DOE Joint Genome Institute"/>
            <person name="Lucas S."/>
            <person name="Copeland A."/>
            <person name="Lapidus A."/>
            <person name="Cheng J.-F."/>
            <person name="Goodwin L."/>
            <person name="Pitluck S."/>
            <person name="Peters L."/>
            <person name="Lu M."/>
            <person name="Detter J.C."/>
            <person name="Han C."/>
            <person name="Tapia R."/>
            <person name="Land M."/>
            <person name="Hauser L."/>
            <person name="Kyrpides N."/>
            <person name="Ivanova N."/>
            <person name="Mikhailova N."/>
            <person name="Pagani I."/>
            <person name="Rawat S."/>
            <person name="Mannisto M."/>
            <person name="Haggblom M."/>
            <person name="Woyke T."/>
        </authorList>
    </citation>
    <scope>NUCLEOTIDE SEQUENCE [LARGE SCALE GENOMIC DNA]</scope>
    <source>
        <strain evidence="3">ATCC BAA-1857 / DSM 23137 / MP5ACTX8</strain>
    </source>
</reference>
<dbReference type="EMBL" id="CP003130">
    <property type="protein sequence ID" value="AEU38437.1"/>
    <property type="molecule type" value="Genomic_DNA"/>
</dbReference>
<dbReference type="HOGENOM" id="CLU_989113_0_0_0"/>
<protein>
    <submittedName>
        <fullName evidence="2">Uncharacterized protein</fullName>
    </submittedName>
</protein>
<dbReference type="STRING" id="682795.AciX8_4157"/>
<evidence type="ECO:0000313" key="2">
    <source>
        <dbReference type="EMBL" id="AEU38437.1"/>
    </source>
</evidence>
<dbReference type="AlphaFoldDB" id="G8NQX4"/>
<keyword evidence="1" id="KW-0812">Transmembrane</keyword>
<keyword evidence="3" id="KW-1185">Reference proteome</keyword>
<dbReference type="KEGG" id="gma:AciX8_4157"/>
<feature type="transmembrane region" description="Helical" evidence="1">
    <location>
        <begin position="252"/>
        <end position="270"/>
    </location>
</feature>
<feature type="transmembrane region" description="Helical" evidence="1">
    <location>
        <begin position="217"/>
        <end position="240"/>
    </location>
</feature>
<feature type="transmembrane region" description="Helical" evidence="1">
    <location>
        <begin position="15"/>
        <end position="34"/>
    </location>
</feature>
<feature type="transmembrane region" description="Helical" evidence="1">
    <location>
        <begin position="114"/>
        <end position="136"/>
    </location>
</feature>
<evidence type="ECO:0000256" key="1">
    <source>
        <dbReference type="SAM" id="Phobius"/>
    </source>
</evidence>
<dbReference type="Proteomes" id="UP000007113">
    <property type="component" value="Chromosome"/>
</dbReference>
<feature type="transmembrane region" description="Helical" evidence="1">
    <location>
        <begin position="72"/>
        <end position="94"/>
    </location>
</feature>
<evidence type="ECO:0000313" key="3">
    <source>
        <dbReference type="Proteomes" id="UP000007113"/>
    </source>
</evidence>
<dbReference type="eggNOG" id="COG1480">
    <property type="taxonomic scope" value="Bacteria"/>
</dbReference>